<comment type="caution">
    <text evidence="2">The sequence shown here is derived from an EMBL/GenBank/DDBJ whole genome shotgun (WGS) entry which is preliminary data.</text>
</comment>
<dbReference type="EMBL" id="JANIDY010000002">
    <property type="protein sequence ID" value="MCX5618287.1"/>
    <property type="molecule type" value="Genomic_DNA"/>
</dbReference>
<reference evidence="2" key="1">
    <citation type="submission" date="2022-07" db="EMBL/GenBank/DDBJ databases">
        <title>Bombella genomes.</title>
        <authorList>
            <person name="Harer L."/>
            <person name="Styblova S."/>
            <person name="Ehrmann M."/>
        </authorList>
    </citation>
    <scope>NUCLEOTIDE SEQUENCE</scope>
    <source>
        <strain evidence="2">TMW 2.2543</strain>
    </source>
</reference>
<keyword evidence="1" id="KW-0732">Signal</keyword>
<sequence length="201" mass="21258">MAGRIMKQMLGIVAFSALTVAGASVARAADTAQTSPVVMSGTAGEWGYRCVFPPNNPAKGPQFCLMQQSLMMQGEGGKPESLGAVIMARATEDVDKEPIAKRPWRVTAMVPLALSLKTDARIAVEGQSPIRLQWQSCISTGCMASADMSSAQADQFAGGKTGHIMVDKVSSGTLTINFALDGADAAMKQIDGWIQHSPFRH</sequence>
<feature type="signal peptide" evidence="1">
    <location>
        <begin position="1"/>
        <end position="28"/>
    </location>
</feature>
<organism evidence="2 3">
    <name type="scientific">Bombella pluederhausensis</name>
    <dbReference type="NCBI Taxonomy" id="2967336"/>
    <lineage>
        <taxon>Bacteria</taxon>
        <taxon>Pseudomonadati</taxon>
        <taxon>Pseudomonadota</taxon>
        <taxon>Alphaproteobacteria</taxon>
        <taxon>Acetobacterales</taxon>
        <taxon>Acetobacteraceae</taxon>
        <taxon>Bombella</taxon>
    </lineage>
</organism>
<evidence type="ECO:0000313" key="2">
    <source>
        <dbReference type="EMBL" id="MCX5618287.1"/>
    </source>
</evidence>
<dbReference type="Gene3D" id="2.60.40.1880">
    <property type="entry name" value="Invasion associated locus B (IalB) protein"/>
    <property type="match status" value="1"/>
</dbReference>
<dbReference type="Proteomes" id="UP001165576">
    <property type="component" value="Unassembled WGS sequence"/>
</dbReference>
<proteinExistence type="predicted"/>
<dbReference type="InterPro" id="IPR010642">
    <property type="entry name" value="Invasion_prot_B"/>
</dbReference>
<protein>
    <submittedName>
        <fullName evidence="2">Invasion associated locus B family protein</fullName>
    </submittedName>
</protein>
<feature type="chain" id="PRO_5047255180" evidence="1">
    <location>
        <begin position="29"/>
        <end position="201"/>
    </location>
</feature>
<dbReference type="RefSeq" id="WP_266116781.1">
    <property type="nucleotide sequence ID" value="NZ_JANIDY010000002.1"/>
</dbReference>
<keyword evidence="3" id="KW-1185">Reference proteome</keyword>
<name>A0ABT3WKH0_9PROT</name>
<evidence type="ECO:0000256" key="1">
    <source>
        <dbReference type="SAM" id="SignalP"/>
    </source>
</evidence>
<gene>
    <name evidence="2" type="ORF">NQF86_06355</name>
</gene>
<evidence type="ECO:0000313" key="3">
    <source>
        <dbReference type="Proteomes" id="UP001165576"/>
    </source>
</evidence>
<dbReference type="InterPro" id="IPR038696">
    <property type="entry name" value="IalB_sf"/>
</dbReference>
<dbReference type="Pfam" id="PF06776">
    <property type="entry name" value="IalB"/>
    <property type="match status" value="1"/>
</dbReference>
<accession>A0ABT3WKH0</accession>